<dbReference type="NCBIfam" id="TIGR00350">
    <property type="entry name" value="lytR_cpsA_psr"/>
    <property type="match status" value="1"/>
</dbReference>
<evidence type="ECO:0000313" key="5">
    <source>
        <dbReference type="EMBL" id="MDO7880778.1"/>
    </source>
</evidence>
<feature type="transmembrane region" description="Helical" evidence="3">
    <location>
        <begin position="30"/>
        <end position="57"/>
    </location>
</feature>
<feature type="region of interest" description="Disordered" evidence="2">
    <location>
        <begin position="1"/>
        <end position="22"/>
    </location>
</feature>
<evidence type="ECO:0000313" key="6">
    <source>
        <dbReference type="Proteomes" id="UP001241072"/>
    </source>
</evidence>
<keyword evidence="6" id="KW-1185">Reference proteome</keyword>
<keyword evidence="3" id="KW-0472">Membrane</keyword>
<dbReference type="InterPro" id="IPR050922">
    <property type="entry name" value="LytR/CpsA/Psr_CW_biosynth"/>
</dbReference>
<dbReference type="PANTHER" id="PTHR33392">
    <property type="entry name" value="POLYISOPRENYL-TEICHOIC ACID--PEPTIDOGLYCAN TEICHOIC ACID TRANSFERASE TAGU"/>
    <property type="match status" value="1"/>
</dbReference>
<dbReference type="InterPro" id="IPR004474">
    <property type="entry name" value="LytR_CpsA_psr"/>
</dbReference>
<reference evidence="5 6" key="1">
    <citation type="submission" date="2023-07" db="EMBL/GenBank/DDBJ databases">
        <title>Protaetiibacter sp. nov WY-16 isolated from soil.</title>
        <authorList>
            <person name="Liu B."/>
            <person name="Wan Y."/>
        </authorList>
    </citation>
    <scope>NUCLEOTIDE SEQUENCE [LARGE SCALE GENOMIC DNA]</scope>
    <source>
        <strain evidence="5 6">WY-16</strain>
    </source>
</reference>
<proteinExistence type="inferred from homology"/>
<dbReference type="RefSeq" id="WP_305001207.1">
    <property type="nucleotide sequence ID" value="NZ_JAUQUB010000001.1"/>
</dbReference>
<gene>
    <name evidence="5" type="ORF">Q5716_00890</name>
</gene>
<evidence type="ECO:0000256" key="2">
    <source>
        <dbReference type="SAM" id="MobiDB-lite"/>
    </source>
</evidence>
<evidence type="ECO:0000256" key="3">
    <source>
        <dbReference type="SAM" id="Phobius"/>
    </source>
</evidence>
<dbReference type="EMBL" id="JAUQUB010000001">
    <property type="protein sequence ID" value="MDO7880778.1"/>
    <property type="molecule type" value="Genomic_DNA"/>
</dbReference>
<evidence type="ECO:0000256" key="1">
    <source>
        <dbReference type="ARBA" id="ARBA00006068"/>
    </source>
</evidence>
<comment type="caution">
    <text evidence="5">The sequence shown here is derived from an EMBL/GenBank/DDBJ whole genome shotgun (WGS) entry which is preliminary data.</text>
</comment>
<feature type="domain" description="Cell envelope-related transcriptional attenuator" evidence="4">
    <location>
        <begin position="114"/>
        <end position="269"/>
    </location>
</feature>
<sequence length="410" mass="42215">MSDLRPRSGRSATDPSKTLARHGQLPRSRAWATILSIVGAALAVVLVSTAAVAGVVVNSLTSKIDSIVINPSDAPLPQIGAIEGGFNILIVGSDTRLGQNGIGGDFEDDEGTLNDVNILLHVSQDQTNAVAVSIPRDMVVGIPECTDDDGYTKPYSTEPINTALSYGGLPCAVQTVSELTGLPIQFAGMITFTGVIAMADAIGGVPVCFTGAIDDPNTGLVIPQAGTYDLTGIDALAFLRSRAGVGDGSDLTRISSQQVYLSSLVRKLQSEGTLSDPTKIYNLASAALSNMQLSSTLGNIPTMTSIALALKDIPVDSITFVQYPGSTGGSGVYEGKVQPNEEAAAQLMAYIAADQPFVLSDTENGGSTADPNAPAPDPSAPPADTSGLPVLEGVHGQPASEYTCSVAYDF</sequence>
<keyword evidence="3" id="KW-1133">Transmembrane helix</keyword>
<dbReference type="PANTHER" id="PTHR33392:SF6">
    <property type="entry name" value="POLYISOPRENYL-TEICHOIC ACID--PEPTIDOGLYCAN TEICHOIC ACID TRANSFERASE TAGU"/>
    <property type="match status" value="1"/>
</dbReference>
<keyword evidence="3" id="KW-0812">Transmembrane</keyword>
<organism evidence="5 6">
    <name type="scientific">Antiquaquibacter soli</name>
    <dbReference type="NCBI Taxonomy" id="3064523"/>
    <lineage>
        <taxon>Bacteria</taxon>
        <taxon>Bacillati</taxon>
        <taxon>Actinomycetota</taxon>
        <taxon>Actinomycetes</taxon>
        <taxon>Micrococcales</taxon>
        <taxon>Microbacteriaceae</taxon>
        <taxon>Antiquaquibacter</taxon>
    </lineage>
</organism>
<dbReference type="Gene3D" id="3.40.630.190">
    <property type="entry name" value="LCP protein"/>
    <property type="match status" value="1"/>
</dbReference>
<dbReference type="Proteomes" id="UP001241072">
    <property type="component" value="Unassembled WGS sequence"/>
</dbReference>
<name>A0ABT9BK15_9MICO</name>
<evidence type="ECO:0000259" key="4">
    <source>
        <dbReference type="Pfam" id="PF03816"/>
    </source>
</evidence>
<accession>A0ABT9BK15</accession>
<dbReference type="Pfam" id="PF03816">
    <property type="entry name" value="LytR_cpsA_psr"/>
    <property type="match status" value="1"/>
</dbReference>
<protein>
    <submittedName>
        <fullName evidence="5">LCP family protein</fullName>
    </submittedName>
</protein>
<feature type="region of interest" description="Disordered" evidence="2">
    <location>
        <begin position="360"/>
        <end position="394"/>
    </location>
</feature>
<comment type="similarity">
    <text evidence="1">Belongs to the LytR/CpsA/Psr (LCP) family.</text>
</comment>